<keyword evidence="4 6" id="KW-1133">Transmembrane helix</keyword>
<evidence type="ECO:0000256" key="4">
    <source>
        <dbReference type="ARBA" id="ARBA00022989"/>
    </source>
</evidence>
<dbReference type="GO" id="GO:0016020">
    <property type="term" value="C:membrane"/>
    <property type="evidence" value="ECO:0007669"/>
    <property type="project" value="UniProtKB-SubCell"/>
</dbReference>
<name>A0A9X2DS50_9BACI</name>
<comment type="caution">
    <text evidence="8">The sequence shown here is derived from an EMBL/GenBank/DDBJ whole genome shotgun (WGS) entry which is preliminary data.</text>
</comment>
<feature type="transmembrane region" description="Helical" evidence="6">
    <location>
        <begin position="466"/>
        <end position="486"/>
    </location>
</feature>
<dbReference type="Proteomes" id="UP001139179">
    <property type="component" value="Unassembled WGS sequence"/>
</dbReference>
<feature type="domain" description="ResB-like" evidence="7">
    <location>
        <begin position="439"/>
        <end position="517"/>
    </location>
</feature>
<dbReference type="RefSeq" id="WP_251224217.1">
    <property type="nucleotide sequence ID" value="NZ_JAMBOL010000015.1"/>
</dbReference>
<organism evidence="8 9">
    <name type="scientific">Halalkalibacter oceani</name>
    <dbReference type="NCBI Taxonomy" id="1653776"/>
    <lineage>
        <taxon>Bacteria</taxon>
        <taxon>Bacillati</taxon>
        <taxon>Bacillota</taxon>
        <taxon>Bacilli</taxon>
        <taxon>Bacillales</taxon>
        <taxon>Bacillaceae</taxon>
        <taxon>Halalkalibacter</taxon>
    </lineage>
</organism>
<proteinExistence type="predicted"/>
<sequence>MDELRCSCGQQNPKGTLLCGGCGNPLQESAEKEGTLNMRYEGAARRSQTSNKTFIDRIWNFFSSVKVGVWIIIILLTVSSLGTIFPQEMYIPPTANPADYYGEEYGLLGKLYYQLGFHNLYKTWWYLLLLAALTVSLIIASVDRFFPLYRSLKNQRVQKHVNFMKKQRLVSESSIEFSEVQDTVIKQLKKKKYNVRTDGNAILAEKGRFARWGPYVNHIGLIIFLIGGMLRFFPGMFVDEYLWIRDGDIEAIPGTDGEYYLENEQFLLELYDEDDEVFQDAIQNAGGTVVKTYETTATLYRSEAEGPVGSVPELQELDSYKIRVNDPFKFDGFALYQLNYKLHELSKIMFTLENRETGEEIGEIEVDLLEPDYQYEVADNYVITLNDYFPNFYLNNEGVPSTQSPIPDNPAFIFEVNSPNQEENEVSFLAVGENFDPSQSNTYRLTMSGLETKHVSGLTVRKDHTLPFLIFGGAIFMIGLVQGSYWTHRRIWFRQVEDKVILAAHTNKNWVSFNQEIAEVIETSGIEPPVDNRDIASSSKGVKSENG</sequence>
<comment type="subcellular location">
    <subcellularLocation>
        <location evidence="1">Membrane</location>
        <topology evidence="1">Multi-pass membrane protein</topology>
    </subcellularLocation>
</comment>
<dbReference type="InterPro" id="IPR007816">
    <property type="entry name" value="ResB-like_domain"/>
</dbReference>
<evidence type="ECO:0000256" key="3">
    <source>
        <dbReference type="ARBA" id="ARBA00022748"/>
    </source>
</evidence>
<dbReference type="Pfam" id="PF05140">
    <property type="entry name" value="ResB"/>
    <property type="match status" value="2"/>
</dbReference>
<feature type="domain" description="ResB-like" evidence="7">
    <location>
        <begin position="65"/>
        <end position="423"/>
    </location>
</feature>
<reference evidence="8" key="1">
    <citation type="submission" date="2022-05" db="EMBL/GenBank/DDBJ databases">
        <title>Comparative Genomics of Spacecraft Associated Microbes.</title>
        <authorList>
            <person name="Tran M.T."/>
            <person name="Wright A."/>
            <person name="Seuylemezian A."/>
            <person name="Eisen J."/>
            <person name="Coil D."/>
        </authorList>
    </citation>
    <scope>NUCLEOTIDE SEQUENCE</scope>
    <source>
        <strain evidence="8">214.1.1</strain>
    </source>
</reference>
<evidence type="ECO:0000259" key="7">
    <source>
        <dbReference type="Pfam" id="PF05140"/>
    </source>
</evidence>
<evidence type="ECO:0000256" key="2">
    <source>
        <dbReference type="ARBA" id="ARBA00022692"/>
    </source>
</evidence>
<accession>A0A9X2DS50</accession>
<dbReference type="InterPro" id="IPR023494">
    <property type="entry name" value="Cyt_c_bgen_Ccs1/CcsB/ResB"/>
</dbReference>
<protein>
    <submittedName>
        <fullName evidence="8">Cytochrome c biogenesis protein ResB</fullName>
    </submittedName>
</protein>
<keyword evidence="5 6" id="KW-0472">Membrane</keyword>
<evidence type="ECO:0000256" key="5">
    <source>
        <dbReference type="ARBA" id="ARBA00023136"/>
    </source>
</evidence>
<feature type="transmembrane region" description="Helical" evidence="6">
    <location>
        <begin position="67"/>
        <end position="85"/>
    </location>
</feature>
<dbReference type="PANTHER" id="PTHR31566">
    <property type="entry name" value="CYTOCHROME C BIOGENESIS PROTEIN CCS1, CHLOROPLASTIC"/>
    <property type="match status" value="1"/>
</dbReference>
<gene>
    <name evidence="8" type="ORF">M3202_15490</name>
</gene>
<evidence type="ECO:0000256" key="1">
    <source>
        <dbReference type="ARBA" id="ARBA00004141"/>
    </source>
</evidence>
<dbReference type="AlphaFoldDB" id="A0A9X2DS50"/>
<evidence type="ECO:0000313" key="9">
    <source>
        <dbReference type="Proteomes" id="UP001139179"/>
    </source>
</evidence>
<feature type="transmembrane region" description="Helical" evidence="6">
    <location>
        <begin position="124"/>
        <end position="146"/>
    </location>
</feature>
<dbReference type="PANTHER" id="PTHR31566:SF0">
    <property type="entry name" value="CYTOCHROME C BIOGENESIS PROTEIN CCS1, CHLOROPLASTIC"/>
    <property type="match status" value="1"/>
</dbReference>
<evidence type="ECO:0000256" key="6">
    <source>
        <dbReference type="SAM" id="Phobius"/>
    </source>
</evidence>
<keyword evidence="9" id="KW-1185">Reference proteome</keyword>
<dbReference type="EMBL" id="JAMBOL010000015">
    <property type="protein sequence ID" value="MCM3715473.1"/>
    <property type="molecule type" value="Genomic_DNA"/>
</dbReference>
<dbReference type="GO" id="GO:0017004">
    <property type="term" value="P:cytochrome complex assembly"/>
    <property type="evidence" value="ECO:0007669"/>
    <property type="project" value="UniProtKB-KW"/>
</dbReference>
<keyword evidence="3" id="KW-0201">Cytochrome c-type biogenesis</keyword>
<evidence type="ECO:0000313" key="8">
    <source>
        <dbReference type="EMBL" id="MCM3715473.1"/>
    </source>
</evidence>
<keyword evidence="2 6" id="KW-0812">Transmembrane</keyword>
<feature type="transmembrane region" description="Helical" evidence="6">
    <location>
        <begin position="215"/>
        <end position="233"/>
    </location>
</feature>